<dbReference type="InterPro" id="IPR036779">
    <property type="entry name" value="LysM_dom_sf"/>
</dbReference>
<dbReference type="SUPFAM" id="SSF51261">
    <property type="entry name" value="Duplicated hybrid motif"/>
    <property type="match status" value="1"/>
</dbReference>
<dbReference type="InterPro" id="IPR050570">
    <property type="entry name" value="Cell_wall_metabolism_enzyme"/>
</dbReference>
<dbReference type="Gene3D" id="3.10.350.10">
    <property type="entry name" value="LysM domain"/>
    <property type="match status" value="2"/>
</dbReference>
<dbReference type="Pfam" id="PF01476">
    <property type="entry name" value="LysM"/>
    <property type="match status" value="2"/>
</dbReference>
<gene>
    <name evidence="2" type="ORF">A3C88_01225</name>
</gene>
<evidence type="ECO:0000313" key="2">
    <source>
        <dbReference type="EMBL" id="OGN16426.1"/>
    </source>
</evidence>
<dbReference type="PANTHER" id="PTHR21666:SF270">
    <property type="entry name" value="MUREIN HYDROLASE ACTIVATOR ENVC"/>
    <property type="match status" value="1"/>
</dbReference>
<dbReference type="Proteomes" id="UP000178117">
    <property type="component" value="Unassembled WGS sequence"/>
</dbReference>
<comment type="caution">
    <text evidence="2">The sequence shown here is derived from an EMBL/GenBank/DDBJ whole genome shotgun (WGS) entry which is preliminary data.</text>
</comment>
<dbReference type="Gene3D" id="2.70.70.10">
    <property type="entry name" value="Glucose Permease (Domain IIA)"/>
    <property type="match status" value="1"/>
</dbReference>
<dbReference type="InterPro" id="IPR011055">
    <property type="entry name" value="Dup_hybrid_motif"/>
</dbReference>
<dbReference type="CDD" id="cd12797">
    <property type="entry name" value="M23_peptidase"/>
    <property type="match status" value="1"/>
</dbReference>
<dbReference type="AlphaFoldDB" id="A0A1F8FVG6"/>
<dbReference type="InterPro" id="IPR018392">
    <property type="entry name" value="LysM"/>
</dbReference>
<dbReference type="EMBL" id="MGJZ01000032">
    <property type="protein sequence ID" value="OGN16426.1"/>
    <property type="molecule type" value="Genomic_DNA"/>
</dbReference>
<organism evidence="2 3">
    <name type="scientific">Candidatus Yanofskybacteria bacterium RIFCSPHIGHO2_02_FULL_50_12</name>
    <dbReference type="NCBI Taxonomy" id="1802685"/>
    <lineage>
        <taxon>Bacteria</taxon>
        <taxon>Candidatus Yanofskyibacteriota</taxon>
    </lineage>
</organism>
<proteinExistence type="predicted"/>
<dbReference type="CDD" id="cd00118">
    <property type="entry name" value="LysM"/>
    <property type="match status" value="2"/>
</dbReference>
<dbReference type="SMART" id="SM00257">
    <property type="entry name" value="LysM"/>
    <property type="match status" value="2"/>
</dbReference>
<dbReference type="PANTHER" id="PTHR21666">
    <property type="entry name" value="PEPTIDASE-RELATED"/>
    <property type="match status" value="1"/>
</dbReference>
<protein>
    <recommendedName>
        <fullName evidence="1">LysM domain-containing protein</fullName>
    </recommendedName>
</protein>
<dbReference type="InterPro" id="IPR016047">
    <property type="entry name" value="M23ase_b-sheet_dom"/>
</dbReference>
<evidence type="ECO:0000313" key="3">
    <source>
        <dbReference type="Proteomes" id="UP000178117"/>
    </source>
</evidence>
<reference evidence="2 3" key="1">
    <citation type="journal article" date="2016" name="Nat. Commun.">
        <title>Thousands of microbial genomes shed light on interconnected biogeochemical processes in an aquifer system.</title>
        <authorList>
            <person name="Anantharaman K."/>
            <person name="Brown C.T."/>
            <person name="Hug L.A."/>
            <person name="Sharon I."/>
            <person name="Castelle C.J."/>
            <person name="Probst A.J."/>
            <person name="Thomas B.C."/>
            <person name="Singh A."/>
            <person name="Wilkins M.J."/>
            <person name="Karaoz U."/>
            <person name="Brodie E.L."/>
            <person name="Williams K.H."/>
            <person name="Hubbard S.S."/>
            <person name="Banfield J.F."/>
        </authorList>
    </citation>
    <scope>NUCLEOTIDE SEQUENCE [LARGE SCALE GENOMIC DNA]</scope>
</reference>
<dbReference type="PROSITE" id="PS51782">
    <property type="entry name" value="LYSM"/>
    <property type="match status" value="2"/>
</dbReference>
<feature type="domain" description="LysM" evidence="1">
    <location>
        <begin position="115"/>
        <end position="159"/>
    </location>
</feature>
<accession>A0A1F8FVG6</accession>
<feature type="domain" description="LysM" evidence="1">
    <location>
        <begin position="165"/>
        <end position="208"/>
    </location>
</feature>
<name>A0A1F8FVG6_9BACT</name>
<dbReference type="GO" id="GO:0004222">
    <property type="term" value="F:metalloendopeptidase activity"/>
    <property type="evidence" value="ECO:0007669"/>
    <property type="project" value="TreeGrafter"/>
</dbReference>
<dbReference type="Pfam" id="PF01551">
    <property type="entry name" value="Peptidase_M23"/>
    <property type="match status" value="1"/>
</dbReference>
<dbReference type="STRING" id="1802685.A3C88_01225"/>
<sequence>MKWTFPERIQFYSTLIAVIGLIVLRGPSAGQAGIVGNVVRHYVEETSAFVTSESIALSDIAATAIYTAGSADFHDHGHGGSEHNLELATVQDNSVQATGPASTTYMDGFKSNQITEYVVQDGDNISFIASDYGVSSDSILWANGLDNPNAISPGQVIRIPPVTGVVHTVQKGDTVEYLAVRYEADQDRIKTFNDLEEEGLEIGDEIVVPGGKIDTTIKKETKSQQRESKQQKRFAYLPDLGEYFRSPTSGFNWGVIHGRNGVDVASACGTPIYAAADGNVALAPATGYNGGFGKFVKLVHPNGTESIYAHMSKVSAKAGVYVSKGDVIGLMGTTGRSTGCHLHFEVHGARNPLVKY</sequence>
<evidence type="ECO:0000259" key="1">
    <source>
        <dbReference type="PROSITE" id="PS51782"/>
    </source>
</evidence>